<name>A0AB36PAD2_SHIFL</name>
<sequence>MSVKLRLPQSALERREARNHSTTIQTIIRNHRIENWLCVFRQVNHEIKNQIATGRWL</sequence>
<organism evidence="1 2">
    <name type="scientific">Shigella flexneri 2a str. 301</name>
    <dbReference type="NCBI Taxonomy" id="198214"/>
    <lineage>
        <taxon>Bacteria</taxon>
        <taxon>Pseudomonadati</taxon>
        <taxon>Pseudomonadota</taxon>
        <taxon>Gammaproteobacteria</taxon>
        <taxon>Enterobacterales</taxon>
        <taxon>Enterobacteriaceae</taxon>
        <taxon>Shigella</taxon>
    </lineage>
</organism>
<gene>
    <name evidence="1" type="ORF">SF301_2996</name>
</gene>
<accession>A0AB36PAD2</accession>
<dbReference type="Proteomes" id="UP000198358">
    <property type="component" value="Unassembled WGS sequence"/>
</dbReference>
<comment type="caution">
    <text evidence="1">The sequence shown here is derived from an EMBL/GenBank/DDBJ whole genome shotgun (WGS) entry which is preliminary data.</text>
</comment>
<evidence type="ECO:0000313" key="1">
    <source>
        <dbReference type="EMBL" id="OXB26574.1"/>
    </source>
</evidence>
<dbReference type="EMBL" id="NEDR01000002">
    <property type="protein sequence ID" value="OXB26574.1"/>
    <property type="molecule type" value="Genomic_DNA"/>
</dbReference>
<reference evidence="1 2" key="1">
    <citation type="submission" date="2017-04" db="EMBL/GenBank/DDBJ databases">
        <title>Shigella flexneri 2a str. 301 Sequencing.</title>
        <authorList>
            <person name="Zhu Z."/>
        </authorList>
    </citation>
    <scope>NUCLEOTIDE SEQUENCE [LARGE SCALE GENOMIC DNA]</scope>
    <source>
        <strain evidence="1 2">301</strain>
    </source>
</reference>
<dbReference type="AlphaFoldDB" id="A0AB36PAD2"/>
<evidence type="ECO:0000313" key="2">
    <source>
        <dbReference type="Proteomes" id="UP000198358"/>
    </source>
</evidence>
<protein>
    <submittedName>
        <fullName evidence="1">Uncharacterized protein</fullName>
    </submittedName>
</protein>
<proteinExistence type="predicted"/>